<dbReference type="Proteomes" id="UP000332933">
    <property type="component" value="Unassembled WGS sequence"/>
</dbReference>
<reference evidence="2" key="2">
    <citation type="submission" date="2019-06" db="EMBL/GenBank/DDBJ databases">
        <title>Genomics analysis of Aphanomyces spp. identifies a new class of oomycete effector associated with host adaptation.</title>
        <authorList>
            <person name="Gaulin E."/>
        </authorList>
    </citation>
    <scope>NUCLEOTIDE SEQUENCE</scope>
    <source>
        <strain evidence="2">CBS 578.67</strain>
    </source>
</reference>
<organism evidence="3 4">
    <name type="scientific">Aphanomyces stellatus</name>
    <dbReference type="NCBI Taxonomy" id="120398"/>
    <lineage>
        <taxon>Eukaryota</taxon>
        <taxon>Sar</taxon>
        <taxon>Stramenopiles</taxon>
        <taxon>Oomycota</taxon>
        <taxon>Saprolegniomycetes</taxon>
        <taxon>Saprolegniales</taxon>
        <taxon>Verrucalvaceae</taxon>
        <taxon>Aphanomyces</taxon>
    </lineage>
</organism>
<accession>A0A485LN31</accession>
<proteinExistence type="predicted"/>
<dbReference type="OrthoDB" id="78316at2759"/>
<evidence type="ECO:0000313" key="3">
    <source>
        <dbReference type="EMBL" id="VFU00157.1"/>
    </source>
</evidence>
<dbReference type="AlphaFoldDB" id="A0A485LN31"/>
<evidence type="ECO:0000313" key="4">
    <source>
        <dbReference type="Proteomes" id="UP000332933"/>
    </source>
</evidence>
<evidence type="ECO:0000256" key="1">
    <source>
        <dbReference type="SAM" id="MobiDB-lite"/>
    </source>
</evidence>
<feature type="compositionally biased region" description="Basic and acidic residues" evidence="1">
    <location>
        <begin position="31"/>
        <end position="40"/>
    </location>
</feature>
<reference evidence="3 4" key="1">
    <citation type="submission" date="2019-03" db="EMBL/GenBank/DDBJ databases">
        <authorList>
            <person name="Gaulin E."/>
            <person name="Dumas B."/>
        </authorList>
    </citation>
    <scope>NUCLEOTIDE SEQUENCE [LARGE SCALE GENOMIC DNA]</scope>
    <source>
        <strain evidence="3">CBS 568.67</strain>
    </source>
</reference>
<protein>
    <submittedName>
        <fullName evidence="3">Aste57867_23512 protein</fullName>
    </submittedName>
</protein>
<keyword evidence="4" id="KW-1185">Reference proteome</keyword>
<gene>
    <name evidence="3" type="primary">Aste57867_23512</name>
    <name evidence="2" type="ORF">As57867_023441</name>
    <name evidence="3" type="ORF">ASTE57867_23512</name>
</gene>
<feature type="compositionally biased region" description="Basic and acidic residues" evidence="1">
    <location>
        <begin position="304"/>
        <end position="315"/>
    </location>
</feature>
<name>A0A485LN31_9STRA</name>
<feature type="region of interest" description="Disordered" evidence="1">
    <location>
        <begin position="1"/>
        <end position="40"/>
    </location>
</feature>
<feature type="region of interest" description="Disordered" evidence="1">
    <location>
        <begin position="304"/>
        <end position="325"/>
    </location>
</feature>
<sequence>MATSTLPATQSSLPSGLPATLPNHPPARLPRTREPRAKKDSNVFVKITASIVKSKVPSLFATSGSTVHVIEVKNKITNNSFKIGKKFSDFEFMVKQMQGIFGDNHRCDNPMCATFAQKAKDMMPPKSLITRVPEVTRRREESFQQLLDFWFTYINSSRPPQTTCQAALADVPNAIIVFLFDGAKMNKRRFWIPPQRSHRGKRLPRAMIEEALRLAEEERLKAASDAMPPASPVNGADGQEESDAVESILRKCGSATYANDETKHDVGEEVANMMQSLRILLHQVEDPEQLSHIEAELQEMLRQQRESVEVMHSDEEGAASTAESF</sequence>
<dbReference type="EMBL" id="CAADRA010007302">
    <property type="protein sequence ID" value="VFU00157.1"/>
    <property type="molecule type" value="Genomic_DNA"/>
</dbReference>
<feature type="compositionally biased region" description="Polar residues" evidence="1">
    <location>
        <begin position="1"/>
        <end position="14"/>
    </location>
</feature>
<dbReference type="EMBL" id="VJMH01007276">
    <property type="protein sequence ID" value="KAF0684513.1"/>
    <property type="molecule type" value="Genomic_DNA"/>
</dbReference>
<evidence type="ECO:0000313" key="2">
    <source>
        <dbReference type="EMBL" id="KAF0684513.1"/>
    </source>
</evidence>